<dbReference type="EMBL" id="UGNC01000005">
    <property type="protein sequence ID" value="STW46202.1"/>
    <property type="molecule type" value="Genomic_DNA"/>
</dbReference>
<evidence type="ECO:0000313" key="2">
    <source>
        <dbReference type="Proteomes" id="UP000255167"/>
    </source>
</evidence>
<protein>
    <submittedName>
        <fullName evidence="1">Uncharacterized protein</fullName>
    </submittedName>
</protein>
<dbReference type="AlphaFoldDB" id="A0A378FLY7"/>
<accession>A0A378FLY7</accession>
<gene>
    <name evidence="1" type="ORF">NCTC9617_02711</name>
</gene>
<name>A0A378FLY7_KLEPN</name>
<evidence type="ECO:0000313" key="1">
    <source>
        <dbReference type="EMBL" id="STW46202.1"/>
    </source>
</evidence>
<dbReference type="Proteomes" id="UP000255167">
    <property type="component" value="Unassembled WGS sequence"/>
</dbReference>
<organism evidence="1 2">
    <name type="scientific">Klebsiella pneumoniae</name>
    <dbReference type="NCBI Taxonomy" id="573"/>
    <lineage>
        <taxon>Bacteria</taxon>
        <taxon>Pseudomonadati</taxon>
        <taxon>Pseudomonadota</taxon>
        <taxon>Gammaproteobacteria</taxon>
        <taxon>Enterobacterales</taxon>
        <taxon>Enterobacteriaceae</taxon>
        <taxon>Klebsiella/Raoultella group</taxon>
        <taxon>Klebsiella</taxon>
        <taxon>Klebsiella pneumoniae complex</taxon>
    </lineage>
</organism>
<sequence length="91" mass="9983">MLLAHHDHRDRLSCFVSGFDQRGNAIGNSSALANPVSDTIQIQASFFFRTVSDRVEETNALDEATVACITAVGDNNLVERTLFSARDVLNE</sequence>
<proteinExistence type="predicted"/>
<reference evidence="1 2" key="1">
    <citation type="submission" date="2018-06" db="EMBL/GenBank/DDBJ databases">
        <authorList>
            <consortium name="Pathogen Informatics"/>
            <person name="Doyle S."/>
        </authorList>
    </citation>
    <scope>NUCLEOTIDE SEQUENCE [LARGE SCALE GENOMIC DNA]</scope>
    <source>
        <strain evidence="1 2">NCTC9617</strain>
    </source>
</reference>